<comment type="caution">
    <text evidence="4">The sequence shown here is derived from an EMBL/GenBank/DDBJ whole genome shotgun (WGS) entry which is preliminary data.</text>
</comment>
<dbReference type="AlphaFoldDB" id="A0A7W9A244"/>
<reference evidence="4 5" key="1">
    <citation type="submission" date="2020-08" db="EMBL/GenBank/DDBJ databases">
        <title>Genomic Encyclopedia of Type Strains, Phase IV (KMG-IV): sequencing the most valuable type-strain genomes for metagenomic binning, comparative biology and taxonomic classification.</title>
        <authorList>
            <person name="Goeker M."/>
        </authorList>
    </citation>
    <scope>NUCLEOTIDE SEQUENCE [LARGE SCALE GENOMIC DNA]</scope>
    <source>
        <strain evidence="4 5">DSM 24448</strain>
    </source>
</reference>
<evidence type="ECO:0000256" key="1">
    <source>
        <dbReference type="SAM" id="MobiDB-lite"/>
    </source>
</evidence>
<dbReference type="EMBL" id="JACIJB010000001">
    <property type="protein sequence ID" value="MBB5659745.1"/>
    <property type="molecule type" value="Genomic_DNA"/>
</dbReference>
<feature type="region of interest" description="Disordered" evidence="1">
    <location>
        <begin position="125"/>
        <end position="148"/>
    </location>
</feature>
<name>A0A7W9A244_9CAUL</name>
<evidence type="ECO:0000313" key="4">
    <source>
        <dbReference type="EMBL" id="MBB5659745.1"/>
    </source>
</evidence>
<dbReference type="PANTHER" id="PTHR36933:SF1">
    <property type="entry name" value="SLL0788 PROTEIN"/>
    <property type="match status" value="1"/>
</dbReference>
<accession>A0A7W9A244</accession>
<dbReference type="Pfam" id="PF03713">
    <property type="entry name" value="DUF305"/>
    <property type="match status" value="1"/>
</dbReference>
<evidence type="ECO:0000256" key="2">
    <source>
        <dbReference type="SAM" id="SignalP"/>
    </source>
</evidence>
<feature type="compositionally biased region" description="Basic and acidic residues" evidence="1">
    <location>
        <begin position="134"/>
        <end position="148"/>
    </location>
</feature>
<dbReference type="InterPro" id="IPR005183">
    <property type="entry name" value="DUF305_CopM-like"/>
</dbReference>
<protein>
    <submittedName>
        <fullName evidence="4">Uncharacterized protein (DUF305 family)</fullName>
    </submittedName>
</protein>
<dbReference type="PANTHER" id="PTHR36933">
    <property type="entry name" value="SLL0788 PROTEIN"/>
    <property type="match status" value="1"/>
</dbReference>
<feature type="domain" description="DUF305" evidence="3">
    <location>
        <begin position="64"/>
        <end position="225"/>
    </location>
</feature>
<dbReference type="Proteomes" id="UP000548978">
    <property type="component" value="Unassembled WGS sequence"/>
</dbReference>
<dbReference type="Gene3D" id="1.20.1260.10">
    <property type="match status" value="1"/>
</dbReference>
<keyword evidence="2" id="KW-0732">Signal</keyword>
<dbReference type="InterPro" id="IPR012347">
    <property type="entry name" value="Ferritin-like"/>
</dbReference>
<dbReference type="PROSITE" id="PS51318">
    <property type="entry name" value="TAT"/>
    <property type="match status" value="1"/>
</dbReference>
<gene>
    <name evidence="4" type="ORF">FHS65_000463</name>
</gene>
<dbReference type="RefSeq" id="WP_206423375.1">
    <property type="nucleotide sequence ID" value="NZ_JACIJB010000001.1"/>
</dbReference>
<feature type="chain" id="PRO_5031547113" evidence="2">
    <location>
        <begin position="30"/>
        <end position="805"/>
    </location>
</feature>
<feature type="signal peptide" evidence="2">
    <location>
        <begin position="1"/>
        <end position="29"/>
    </location>
</feature>
<organism evidence="4 5">
    <name type="scientific">Brevundimonas halotolerans</name>
    <dbReference type="NCBI Taxonomy" id="69670"/>
    <lineage>
        <taxon>Bacteria</taxon>
        <taxon>Pseudomonadati</taxon>
        <taxon>Pseudomonadota</taxon>
        <taxon>Alphaproteobacteria</taxon>
        <taxon>Caulobacterales</taxon>
        <taxon>Caulobacteraceae</taxon>
        <taxon>Brevundimonas</taxon>
    </lineage>
</organism>
<evidence type="ECO:0000259" key="3">
    <source>
        <dbReference type="Pfam" id="PF03713"/>
    </source>
</evidence>
<keyword evidence="5" id="KW-1185">Reference proteome</keyword>
<proteinExistence type="predicted"/>
<sequence length="805" mass="86249">MKNSGPSIRKLLGGSAALGALLFASSAFAQEAPLIQPGAPGQDSRTLEGREAARIADNRYSADDVAFMQGMILHHGQAVEMSVLAADRTNTPEILDLASRILASQADEIAFMRGWLTERGEMAPTPQPTGAMDHSAHQGMDHSAHGSHADMPGMATPEQMARLAAASGPEFDRLFLELMIPHHEGALTMVSSLLSRSGSAYDPILFRFVNDIANEQQTEIARMTGLIRAASPDPRTNLRAGFRDAEQASSNMQLIASLPKPTGFFDPTNPAGLPPRVGDETGRRSPFLSFSNTDMAFQGDLLAVGNYHGINLYRLTDAPEPQLISSIVCPGGQGDVSIYGNLMLMSVESTNGRVDCGREGVGPGASPDRFRGLRIFDITDPVRPVQVGQVQTCRGSHTHTVVAADERRLIVYNSGTASVRDERELAGCVVGTPGDERTALFRVDVIEIPLADPSQSRIIDSPAVFADEETGEIAGLWRGGDHGQGTQTTRQTDHCHDITIFPTRNIAAGACAGNGILFDVSDPRAPKRIDAVVDEGFAYWHSATFNNDATKVLFTDEWGGGGRPRCRVQDPMTWGANAIYDIVDGELVFQGYYKLPAAQTELENCVAHNGSLIPVPGRDLFVQAWYQGGLSISDFTNSSEAFEIAYFDRGPVNAERQGSGGYWSVYWYNGRIYGSEIGRGLDVFTLTPSETLTENEIAAAAMADEGGTVNPQQQYPVTWPAHPVVGRAYLDQFARDGGLDAGLAGRVSAALDRAEPLVEGNGKDPALARDLLALAGEIDPSGNDQAAKRRAGLRETLTGIAALIG</sequence>
<evidence type="ECO:0000313" key="5">
    <source>
        <dbReference type="Proteomes" id="UP000548978"/>
    </source>
</evidence>
<dbReference type="InterPro" id="IPR006311">
    <property type="entry name" value="TAT_signal"/>
</dbReference>